<dbReference type="STRING" id="7260.A0A0Q9WWN7"/>
<reference evidence="3 4" key="1">
    <citation type="journal article" date="2007" name="Nature">
        <title>Evolution of genes and genomes on the Drosophila phylogeny.</title>
        <authorList>
            <consortium name="Drosophila 12 Genomes Consortium"/>
            <person name="Clark A.G."/>
            <person name="Eisen M.B."/>
            <person name="Smith D.R."/>
            <person name="Bergman C.M."/>
            <person name="Oliver B."/>
            <person name="Markow T.A."/>
            <person name="Kaufman T.C."/>
            <person name="Kellis M."/>
            <person name="Gelbart W."/>
            <person name="Iyer V.N."/>
            <person name="Pollard D.A."/>
            <person name="Sackton T.B."/>
            <person name="Larracuente A.M."/>
            <person name="Singh N.D."/>
            <person name="Abad J.P."/>
            <person name="Abt D.N."/>
            <person name="Adryan B."/>
            <person name="Aguade M."/>
            <person name="Akashi H."/>
            <person name="Anderson W.W."/>
            <person name="Aquadro C.F."/>
            <person name="Ardell D.H."/>
            <person name="Arguello R."/>
            <person name="Artieri C.G."/>
            <person name="Barbash D.A."/>
            <person name="Barker D."/>
            <person name="Barsanti P."/>
            <person name="Batterham P."/>
            <person name="Batzoglou S."/>
            <person name="Begun D."/>
            <person name="Bhutkar A."/>
            <person name="Blanco E."/>
            <person name="Bosak S.A."/>
            <person name="Bradley R.K."/>
            <person name="Brand A.D."/>
            <person name="Brent M.R."/>
            <person name="Brooks A.N."/>
            <person name="Brown R.H."/>
            <person name="Butlin R.K."/>
            <person name="Caggese C."/>
            <person name="Calvi B.R."/>
            <person name="Bernardo de Carvalho A."/>
            <person name="Caspi A."/>
            <person name="Castrezana S."/>
            <person name="Celniker S.E."/>
            <person name="Chang J.L."/>
            <person name="Chapple C."/>
            <person name="Chatterji S."/>
            <person name="Chinwalla A."/>
            <person name="Civetta A."/>
            <person name="Clifton S.W."/>
            <person name="Comeron J.M."/>
            <person name="Costello J.C."/>
            <person name="Coyne J.A."/>
            <person name="Daub J."/>
            <person name="David R.G."/>
            <person name="Delcher A.L."/>
            <person name="Delehaunty K."/>
            <person name="Do C.B."/>
            <person name="Ebling H."/>
            <person name="Edwards K."/>
            <person name="Eickbush T."/>
            <person name="Evans J.D."/>
            <person name="Filipski A."/>
            <person name="Findeiss S."/>
            <person name="Freyhult E."/>
            <person name="Fulton L."/>
            <person name="Fulton R."/>
            <person name="Garcia A.C."/>
            <person name="Gardiner A."/>
            <person name="Garfield D.A."/>
            <person name="Garvin B.E."/>
            <person name="Gibson G."/>
            <person name="Gilbert D."/>
            <person name="Gnerre S."/>
            <person name="Godfrey J."/>
            <person name="Good R."/>
            <person name="Gotea V."/>
            <person name="Gravely B."/>
            <person name="Greenberg A.J."/>
            <person name="Griffiths-Jones S."/>
            <person name="Gross S."/>
            <person name="Guigo R."/>
            <person name="Gustafson E.A."/>
            <person name="Haerty W."/>
            <person name="Hahn M.W."/>
            <person name="Halligan D.L."/>
            <person name="Halpern A.L."/>
            <person name="Halter G.M."/>
            <person name="Han M.V."/>
            <person name="Heger A."/>
            <person name="Hillier L."/>
            <person name="Hinrichs A.S."/>
            <person name="Holmes I."/>
            <person name="Hoskins R.A."/>
            <person name="Hubisz M.J."/>
            <person name="Hultmark D."/>
            <person name="Huntley M.A."/>
            <person name="Jaffe D.B."/>
            <person name="Jagadeeshan S."/>
            <person name="Jeck W.R."/>
            <person name="Johnson J."/>
            <person name="Jones C.D."/>
            <person name="Jordan W.C."/>
            <person name="Karpen G.H."/>
            <person name="Kataoka E."/>
            <person name="Keightley P.D."/>
            <person name="Kheradpour P."/>
            <person name="Kirkness E.F."/>
            <person name="Koerich L.B."/>
            <person name="Kristiansen K."/>
            <person name="Kudrna D."/>
            <person name="Kulathinal R.J."/>
            <person name="Kumar S."/>
            <person name="Kwok R."/>
            <person name="Lander E."/>
            <person name="Langley C.H."/>
            <person name="Lapoint R."/>
            <person name="Lazzaro B.P."/>
            <person name="Lee S.J."/>
            <person name="Levesque L."/>
            <person name="Li R."/>
            <person name="Lin C.F."/>
            <person name="Lin M.F."/>
            <person name="Lindblad-Toh K."/>
            <person name="Llopart A."/>
            <person name="Long M."/>
            <person name="Low L."/>
            <person name="Lozovsky E."/>
            <person name="Lu J."/>
            <person name="Luo M."/>
            <person name="Machado C.A."/>
            <person name="Makalowski W."/>
            <person name="Marzo M."/>
            <person name="Matsuda M."/>
            <person name="Matzkin L."/>
            <person name="McAllister B."/>
            <person name="McBride C.S."/>
            <person name="McKernan B."/>
            <person name="McKernan K."/>
            <person name="Mendez-Lago M."/>
            <person name="Minx P."/>
            <person name="Mollenhauer M.U."/>
            <person name="Montooth K."/>
            <person name="Mount S.M."/>
            <person name="Mu X."/>
            <person name="Myers E."/>
            <person name="Negre B."/>
            <person name="Newfeld S."/>
            <person name="Nielsen R."/>
            <person name="Noor M.A."/>
            <person name="O'Grady P."/>
            <person name="Pachter L."/>
            <person name="Papaceit M."/>
            <person name="Parisi M.J."/>
            <person name="Parisi M."/>
            <person name="Parts L."/>
            <person name="Pedersen J.S."/>
            <person name="Pesole G."/>
            <person name="Phillippy A.M."/>
            <person name="Ponting C.P."/>
            <person name="Pop M."/>
            <person name="Porcelli D."/>
            <person name="Powell J.R."/>
            <person name="Prohaska S."/>
            <person name="Pruitt K."/>
            <person name="Puig M."/>
            <person name="Quesneville H."/>
            <person name="Ram K.R."/>
            <person name="Rand D."/>
            <person name="Rasmussen M.D."/>
            <person name="Reed L.K."/>
            <person name="Reenan R."/>
            <person name="Reily A."/>
            <person name="Remington K.A."/>
            <person name="Rieger T.T."/>
            <person name="Ritchie M.G."/>
            <person name="Robin C."/>
            <person name="Rogers Y.H."/>
            <person name="Rohde C."/>
            <person name="Rozas J."/>
            <person name="Rubenfield M.J."/>
            <person name="Ruiz A."/>
            <person name="Russo S."/>
            <person name="Salzberg S.L."/>
            <person name="Sanchez-Gracia A."/>
            <person name="Saranga D.J."/>
            <person name="Sato H."/>
            <person name="Schaeffer S.W."/>
            <person name="Schatz M.C."/>
            <person name="Schlenke T."/>
            <person name="Schwartz R."/>
            <person name="Segarra C."/>
            <person name="Singh R.S."/>
            <person name="Sirot L."/>
            <person name="Sirota M."/>
            <person name="Sisneros N.B."/>
            <person name="Smith C.D."/>
            <person name="Smith T.F."/>
            <person name="Spieth J."/>
            <person name="Stage D.E."/>
            <person name="Stark A."/>
            <person name="Stephan W."/>
            <person name="Strausberg R.L."/>
            <person name="Strempel S."/>
            <person name="Sturgill D."/>
            <person name="Sutton G."/>
            <person name="Sutton G.G."/>
            <person name="Tao W."/>
            <person name="Teichmann S."/>
            <person name="Tobari Y.N."/>
            <person name="Tomimura Y."/>
            <person name="Tsolas J.M."/>
            <person name="Valente V.L."/>
            <person name="Venter E."/>
            <person name="Venter J.C."/>
            <person name="Vicario S."/>
            <person name="Vieira F.G."/>
            <person name="Vilella A.J."/>
            <person name="Villasante A."/>
            <person name="Walenz B."/>
            <person name="Wang J."/>
            <person name="Wasserman M."/>
            <person name="Watts T."/>
            <person name="Wilson D."/>
            <person name="Wilson R.K."/>
            <person name="Wing R.A."/>
            <person name="Wolfner M.F."/>
            <person name="Wong A."/>
            <person name="Wong G.K."/>
            <person name="Wu C.I."/>
            <person name="Wu G."/>
            <person name="Yamamoto D."/>
            <person name="Yang H.P."/>
            <person name="Yang S.P."/>
            <person name="Yorke J.A."/>
            <person name="Yoshida K."/>
            <person name="Zdobnov E."/>
            <person name="Zhang P."/>
            <person name="Zhang Y."/>
            <person name="Zimin A.V."/>
            <person name="Baldwin J."/>
            <person name="Abdouelleil A."/>
            <person name="Abdulkadir J."/>
            <person name="Abebe A."/>
            <person name="Abera B."/>
            <person name="Abreu J."/>
            <person name="Acer S.C."/>
            <person name="Aftuck L."/>
            <person name="Alexander A."/>
            <person name="An P."/>
            <person name="Anderson E."/>
            <person name="Anderson S."/>
            <person name="Arachi H."/>
            <person name="Azer M."/>
            <person name="Bachantsang P."/>
            <person name="Barry A."/>
            <person name="Bayul T."/>
            <person name="Berlin A."/>
            <person name="Bessette D."/>
            <person name="Bloom T."/>
            <person name="Blye J."/>
            <person name="Boguslavskiy L."/>
            <person name="Bonnet C."/>
            <person name="Boukhgalter B."/>
            <person name="Bourzgui I."/>
            <person name="Brown A."/>
            <person name="Cahill P."/>
            <person name="Channer S."/>
            <person name="Cheshatsang Y."/>
            <person name="Chuda L."/>
            <person name="Citroen M."/>
            <person name="Collymore A."/>
            <person name="Cooke P."/>
            <person name="Costello M."/>
            <person name="D'Aco K."/>
            <person name="Daza R."/>
            <person name="De Haan G."/>
            <person name="DeGray S."/>
            <person name="DeMaso C."/>
            <person name="Dhargay N."/>
            <person name="Dooley K."/>
            <person name="Dooley E."/>
            <person name="Doricent M."/>
            <person name="Dorje P."/>
            <person name="Dorjee K."/>
            <person name="Dupes A."/>
            <person name="Elong R."/>
            <person name="Falk J."/>
            <person name="Farina A."/>
            <person name="Faro S."/>
            <person name="Ferguson D."/>
            <person name="Fisher S."/>
            <person name="Foley C.D."/>
            <person name="Franke A."/>
            <person name="Friedrich D."/>
            <person name="Gadbois L."/>
            <person name="Gearin G."/>
            <person name="Gearin C.R."/>
            <person name="Giannoukos G."/>
            <person name="Goode T."/>
            <person name="Graham J."/>
            <person name="Grandbois E."/>
            <person name="Grewal S."/>
            <person name="Gyaltsen K."/>
            <person name="Hafez N."/>
            <person name="Hagos B."/>
            <person name="Hall J."/>
            <person name="Henson C."/>
            <person name="Hollinger A."/>
            <person name="Honan T."/>
            <person name="Huard M.D."/>
            <person name="Hughes L."/>
            <person name="Hurhula B."/>
            <person name="Husby M.E."/>
            <person name="Kamat A."/>
            <person name="Kanga B."/>
            <person name="Kashin S."/>
            <person name="Khazanovich D."/>
            <person name="Kisner P."/>
            <person name="Lance K."/>
            <person name="Lara M."/>
            <person name="Lee W."/>
            <person name="Lennon N."/>
            <person name="Letendre F."/>
            <person name="LeVine R."/>
            <person name="Lipovsky A."/>
            <person name="Liu X."/>
            <person name="Liu J."/>
            <person name="Liu S."/>
            <person name="Lokyitsang T."/>
            <person name="Lokyitsang Y."/>
            <person name="Lubonja R."/>
            <person name="Lui A."/>
            <person name="MacDonald P."/>
            <person name="Magnisalis V."/>
            <person name="Maru K."/>
            <person name="Matthews C."/>
            <person name="McCusker W."/>
            <person name="McDonough S."/>
            <person name="Mehta T."/>
            <person name="Meldrim J."/>
            <person name="Meneus L."/>
            <person name="Mihai O."/>
            <person name="Mihalev A."/>
            <person name="Mihova T."/>
            <person name="Mittelman R."/>
            <person name="Mlenga V."/>
            <person name="Montmayeur A."/>
            <person name="Mulrain L."/>
            <person name="Navidi A."/>
            <person name="Naylor J."/>
            <person name="Negash T."/>
            <person name="Nguyen T."/>
            <person name="Nguyen N."/>
            <person name="Nicol R."/>
            <person name="Norbu C."/>
            <person name="Norbu N."/>
            <person name="Novod N."/>
            <person name="O'Neill B."/>
            <person name="Osman S."/>
            <person name="Markiewicz E."/>
            <person name="Oyono O.L."/>
            <person name="Patti C."/>
            <person name="Phunkhang P."/>
            <person name="Pierre F."/>
            <person name="Priest M."/>
            <person name="Raghuraman S."/>
            <person name="Rege F."/>
            <person name="Reyes R."/>
            <person name="Rise C."/>
            <person name="Rogov P."/>
            <person name="Ross K."/>
            <person name="Ryan E."/>
            <person name="Settipalli S."/>
            <person name="Shea T."/>
            <person name="Sherpa N."/>
            <person name="Shi L."/>
            <person name="Shih D."/>
            <person name="Sparrow T."/>
            <person name="Spaulding J."/>
            <person name="Stalker J."/>
            <person name="Stange-Thomann N."/>
            <person name="Stavropoulos S."/>
            <person name="Stone C."/>
            <person name="Strader C."/>
            <person name="Tesfaye S."/>
            <person name="Thomson T."/>
            <person name="Thoulutsang Y."/>
            <person name="Thoulutsang D."/>
            <person name="Topham K."/>
            <person name="Topping I."/>
            <person name="Tsamla T."/>
            <person name="Vassiliev H."/>
            <person name="Vo A."/>
            <person name="Wangchuk T."/>
            <person name="Wangdi T."/>
            <person name="Weiand M."/>
            <person name="Wilkinson J."/>
            <person name="Wilson A."/>
            <person name="Yadav S."/>
            <person name="Young G."/>
            <person name="Yu Q."/>
            <person name="Zembek L."/>
            <person name="Zhong D."/>
            <person name="Zimmer A."/>
            <person name="Zwirko Z."/>
            <person name="Jaffe D.B."/>
            <person name="Alvarez P."/>
            <person name="Brockman W."/>
            <person name="Butler J."/>
            <person name="Chin C."/>
            <person name="Gnerre S."/>
            <person name="Grabherr M."/>
            <person name="Kleber M."/>
            <person name="Mauceli E."/>
            <person name="MacCallum I."/>
        </authorList>
    </citation>
    <scope>NUCLEOTIDE SEQUENCE [LARGE SCALE GENOMIC DNA]</scope>
    <source>
        <strain evidence="4">Tucson 14030-0811.24</strain>
    </source>
</reference>
<keyword evidence="4" id="KW-1185">Reference proteome</keyword>
<keyword evidence="1" id="KW-1133">Transmembrane helix</keyword>
<evidence type="ECO:0000313" key="3">
    <source>
        <dbReference type="EMBL" id="KRG00412.1"/>
    </source>
</evidence>
<dbReference type="GO" id="GO:0015485">
    <property type="term" value="F:cholesterol binding"/>
    <property type="evidence" value="ECO:0007669"/>
    <property type="project" value="TreeGrafter"/>
</dbReference>
<name>A0A0Q9WWN7_DROWI</name>
<keyword evidence="1" id="KW-0812">Transmembrane</keyword>
<dbReference type="InParanoid" id="A0A0Q9WWN7"/>
<dbReference type="GO" id="GO:0015918">
    <property type="term" value="P:sterol transport"/>
    <property type="evidence" value="ECO:0007669"/>
    <property type="project" value="TreeGrafter"/>
</dbReference>
<evidence type="ECO:0000256" key="1">
    <source>
        <dbReference type="SAM" id="Phobius"/>
    </source>
</evidence>
<evidence type="ECO:0000259" key="2">
    <source>
        <dbReference type="Pfam" id="PF22314"/>
    </source>
</evidence>
<proteinExistence type="predicted"/>
<dbReference type="InterPro" id="IPR053956">
    <property type="entry name" value="NPC1_MLD"/>
</dbReference>
<organism evidence="3 4">
    <name type="scientific">Drosophila willistoni</name>
    <name type="common">Fruit fly</name>
    <dbReference type="NCBI Taxonomy" id="7260"/>
    <lineage>
        <taxon>Eukaryota</taxon>
        <taxon>Metazoa</taxon>
        <taxon>Ecdysozoa</taxon>
        <taxon>Arthropoda</taxon>
        <taxon>Hexapoda</taxon>
        <taxon>Insecta</taxon>
        <taxon>Pterygota</taxon>
        <taxon>Neoptera</taxon>
        <taxon>Endopterygota</taxon>
        <taxon>Diptera</taxon>
        <taxon>Brachycera</taxon>
        <taxon>Muscomorpha</taxon>
        <taxon>Ephydroidea</taxon>
        <taxon>Drosophilidae</taxon>
        <taxon>Drosophila</taxon>
        <taxon>Sophophora</taxon>
    </lineage>
</organism>
<dbReference type="SMR" id="A0A0Q9WWN7"/>
<dbReference type="OrthoDB" id="8066100at2759"/>
<dbReference type="EMBL" id="CH964294">
    <property type="protein sequence ID" value="KRG00412.1"/>
    <property type="molecule type" value="Genomic_DNA"/>
</dbReference>
<gene>
    <name evidence="3" type="primary">Dwil\GK26859</name>
    <name evidence="3" type="ORF">Dwil_GK26859</name>
</gene>
<feature type="domain" description="NPC1 middle luminal" evidence="2">
    <location>
        <begin position="85"/>
        <end position="273"/>
    </location>
</feature>
<dbReference type="GO" id="GO:0042632">
    <property type="term" value="P:cholesterol homeostasis"/>
    <property type="evidence" value="ECO:0007669"/>
    <property type="project" value="TreeGrafter"/>
</dbReference>
<dbReference type="Proteomes" id="UP000007798">
    <property type="component" value="Unassembled WGS sequence"/>
</dbReference>
<dbReference type="PANTHER" id="PTHR45727:SF2">
    <property type="entry name" value="NPC INTRACELLULAR CHOLESTEROL TRANSPORTER 1"/>
    <property type="match status" value="1"/>
</dbReference>
<evidence type="ECO:0000313" key="4">
    <source>
        <dbReference type="Proteomes" id="UP000007798"/>
    </source>
</evidence>
<protein>
    <recommendedName>
        <fullName evidence="2">NPC1 middle luminal domain-containing protein</fullName>
    </recommendedName>
</protein>
<accession>A0A0Q9WWN7</accession>
<keyword evidence="1" id="KW-0472">Membrane</keyword>
<dbReference type="Pfam" id="PF22314">
    <property type="entry name" value="NPC1_MLD"/>
    <property type="match status" value="1"/>
</dbReference>
<feature type="transmembrane region" description="Helical" evidence="1">
    <location>
        <begin position="309"/>
        <end position="324"/>
    </location>
</feature>
<dbReference type="AlphaFoldDB" id="A0A0Q9WWN7"/>
<dbReference type="PANTHER" id="PTHR45727">
    <property type="entry name" value="NPC INTRACELLULAR CHOLESTEROL TRANSPORTER 1"/>
    <property type="match status" value="1"/>
</dbReference>
<dbReference type="GO" id="GO:0005886">
    <property type="term" value="C:plasma membrane"/>
    <property type="evidence" value="ECO:0007669"/>
    <property type="project" value="TreeGrafter"/>
</dbReference>
<sequence length="325" mass="37465">MANEFTLSFGDILKDAHHTHEYRGDNSRALSSFIREVEMIFSLLPPTSTAGVYVFRRVILNNIQGAALDVMRTIENAKPSWDDLKESYNQFYQEAFMLMFHKNFLSEVLYLQEQIKNIQRNKVSLKDICYAPLANDETDIQTSNCVIQSIWGYFKDDLSRLDDHDEDNGFNVTYLDEIYQCTSNPYLCLASYGGPVDPAIALGGFLKLGEQITGSTKYELADALILTFLVNNHHNKEMLVHALDWEQHFVEFMLNYTKNNRSSNMDIAFTAERSIEDELNRESQSDVLTILVSYIIMFMYIAISLGHPQYFLLLVYLVMLVYLLP</sequence>
<dbReference type="GO" id="GO:0030299">
    <property type="term" value="P:intestinal cholesterol absorption"/>
    <property type="evidence" value="ECO:0007669"/>
    <property type="project" value="TreeGrafter"/>
</dbReference>